<evidence type="ECO:0000256" key="1">
    <source>
        <dbReference type="ARBA" id="ARBA00000553"/>
    </source>
</evidence>
<evidence type="ECO:0000313" key="14">
    <source>
        <dbReference type="Proteomes" id="UP000030437"/>
    </source>
</evidence>
<evidence type="ECO:0000256" key="6">
    <source>
        <dbReference type="ARBA" id="ARBA00022723"/>
    </source>
</evidence>
<dbReference type="CDD" id="cd16833">
    <property type="entry name" value="YfiH"/>
    <property type="match status" value="1"/>
</dbReference>
<dbReference type="InterPro" id="IPR038371">
    <property type="entry name" value="Cu_polyphenol_OxRdtase_sf"/>
</dbReference>
<keyword evidence="7" id="KW-0378">Hydrolase</keyword>
<evidence type="ECO:0000313" key="13">
    <source>
        <dbReference type="EMBL" id="KGR86765.1"/>
    </source>
</evidence>
<keyword evidence="6" id="KW-0479">Metal-binding</keyword>
<evidence type="ECO:0000256" key="2">
    <source>
        <dbReference type="ARBA" id="ARBA00001947"/>
    </source>
</evidence>
<accession>A0A0A3ITL6</accession>
<evidence type="ECO:0000256" key="5">
    <source>
        <dbReference type="ARBA" id="ARBA00022679"/>
    </source>
</evidence>
<dbReference type="InterPro" id="IPR003730">
    <property type="entry name" value="Cu_polyphenol_OxRdtase"/>
</dbReference>
<evidence type="ECO:0000256" key="4">
    <source>
        <dbReference type="ARBA" id="ARBA00007353"/>
    </source>
</evidence>
<dbReference type="STRING" id="1220589.CD32_05360"/>
<evidence type="ECO:0000256" key="11">
    <source>
        <dbReference type="ARBA" id="ARBA00049893"/>
    </source>
</evidence>
<keyword evidence="8" id="KW-0862">Zinc</keyword>
<evidence type="ECO:0000256" key="3">
    <source>
        <dbReference type="ARBA" id="ARBA00003215"/>
    </source>
</evidence>
<reference evidence="13 14" key="1">
    <citation type="submission" date="2014-02" db="EMBL/GenBank/DDBJ databases">
        <title>Draft genome sequence of Lysinibacillus odysseyi NBRC 100172.</title>
        <authorList>
            <person name="Zhang F."/>
            <person name="Wang G."/>
            <person name="Zhang L."/>
        </authorList>
    </citation>
    <scope>NUCLEOTIDE SEQUENCE [LARGE SCALE GENOMIC DNA]</scope>
    <source>
        <strain evidence="13 14">NBRC 100172</strain>
    </source>
</reference>
<name>A0A0A3ITL6_9BACI</name>
<evidence type="ECO:0000256" key="9">
    <source>
        <dbReference type="ARBA" id="ARBA00047989"/>
    </source>
</evidence>
<comment type="function">
    <text evidence="3">Purine nucleoside enzyme that catalyzes the phosphorolysis of adenosine and inosine nucleosides, yielding D-ribose 1-phosphate and the respective free bases, adenine and hypoxanthine. Also catalyzes the phosphorolysis of S-methyl-5'-thioadenosine into adenine and S-methyl-5-thio-alpha-D-ribose 1-phosphate. Also has adenosine deaminase activity.</text>
</comment>
<comment type="cofactor">
    <cofactor evidence="2">
        <name>Zn(2+)</name>
        <dbReference type="ChEBI" id="CHEBI:29105"/>
    </cofactor>
</comment>
<dbReference type="InterPro" id="IPR011324">
    <property type="entry name" value="Cytotoxic_necrot_fac-like_cat"/>
</dbReference>
<keyword evidence="14" id="KW-1185">Reference proteome</keyword>
<dbReference type="GO" id="GO:0005507">
    <property type="term" value="F:copper ion binding"/>
    <property type="evidence" value="ECO:0007669"/>
    <property type="project" value="TreeGrafter"/>
</dbReference>
<evidence type="ECO:0000256" key="7">
    <source>
        <dbReference type="ARBA" id="ARBA00022801"/>
    </source>
</evidence>
<dbReference type="OrthoDB" id="4279at2"/>
<protein>
    <recommendedName>
        <fullName evidence="12">Purine nucleoside phosphorylase</fullName>
    </recommendedName>
</protein>
<dbReference type="Gene3D" id="3.60.140.10">
    <property type="entry name" value="CNF1/YfiH-like putative cysteine hydrolases"/>
    <property type="match status" value="1"/>
</dbReference>
<evidence type="ECO:0000256" key="8">
    <source>
        <dbReference type="ARBA" id="ARBA00022833"/>
    </source>
</evidence>
<comment type="catalytic activity">
    <reaction evidence="11">
        <text>S-methyl-5'-thioadenosine + phosphate = 5-(methylsulfanyl)-alpha-D-ribose 1-phosphate + adenine</text>
        <dbReference type="Rhea" id="RHEA:11852"/>
        <dbReference type="ChEBI" id="CHEBI:16708"/>
        <dbReference type="ChEBI" id="CHEBI:17509"/>
        <dbReference type="ChEBI" id="CHEBI:43474"/>
        <dbReference type="ChEBI" id="CHEBI:58533"/>
        <dbReference type="EC" id="2.4.2.28"/>
    </reaction>
    <physiologicalReaction direction="left-to-right" evidence="11">
        <dbReference type="Rhea" id="RHEA:11853"/>
    </physiologicalReaction>
</comment>
<organism evidence="13 14">
    <name type="scientific">Lysinibacillus odysseyi 34hs-1 = NBRC 100172</name>
    <dbReference type="NCBI Taxonomy" id="1220589"/>
    <lineage>
        <taxon>Bacteria</taxon>
        <taxon>Bacillati</taxon>
        <taxon>Bacillota</taxon>
        <taxon>Bacilli</taxon>
        <taxon>Bacillales</taxon>
        <taxon>Bacillaceae</taxon>
        <taxon>Lysinibacillus</taxon>
    </lineage>
</organism>
<dbReference type="RefSeq" id="WP_036152077.1">
    <property type="nucleotide sequence ID" value="NZ_BCVX01000012.1"/>
</dbReference>
<comment type="catalytic activity">
    <reaction evidence="10">
        <text>adenosine + phosphate = alpha-D-ribose 1-phosphate + adenine</text>
        <dbReference type="Rhea" id="RHEA:27642"/>
        <dbReference type="ChEBI" id="CHEBI:16335"/>
        <dbReference type="ChEBI" id="CHEBI:16708"/>
        <dbReference type="ChEBI" id="CHEBI:43474"/>
        <dbReference type="ChEBI" id="CHEBI:57720"/>
        <dbReference type="EC" id="2.4.2.1"/>
    </reaction>
    <physiologicalReaction direction="left-to-right" evidence="10">
        <dbReference type="Rhea" id="RHEA:27643"/>
    </physiologicalReaction>
</comment>
<dbReference type="NCBIfam" id="TIGR00726">
    <property type="entry name" value="peptidoglycan editing factor PgeF"/>
    <property type="match status" value="1"/>
</dbReference>
<sequence length="251" mass="28169">MKYYKNLGKYIAGTTMKEEASAEVNNMALHVCETPDAVLHNRARLAGELGCVPADFVCAVQTHSANFYKVTEADRGKGAFTMEDAIADTDALYTYETGIVLTSFSADCVPVLLYNDKSGVIGAIHSGWQGTVKEVTPKLLHQLIIEEENDPSSFHVYIGPALSQEKFEVDRDVYEKFKALGYADEFIYYKEETNKYHIDNQKTVKKQCELAGIPSSHIIIDPTCTYLDNRGFSYREDKGCGRHMSFIMKKE</sequence>
<dbReference type="AlphaFoldDB" id="A0A0A3ITL6"/>
<dbReference type="PANTHER" id="PTHR30616">
    <property type="entry name" value="UNCHARACTERIZED PROTEIN YFIH"/>
    <property type="match status" value="1"/>
</dbReference>
<dbReference type="SUPFAM" id="SSF64438">
    <property type="entry name" value="CNF1/YfiH-like putative cysteine hydrolases"/>
    <property type="match status" value="1"/>
</dbReference>
<proteinExistence type="inferred from homology"/>
<dbReference type="PANTHER" id="PTHR30616:SF2">
    <property type="entry name" value="PURINE NUCLEOSIDE PHOSPHORYLASE LACC1"/>
    <property type="match status" value="1"/>
</dbReference>
<dbReference type="Pfam" id="PF02578">
    <property type="entry name" value="Cu-oxidase_4"/>
    <property type="match status" value="1"/>
</dbReference>
<dbReference type="GO" id="GO:0017061">
    <property type="term" value="F:S-methyl-5-thioadenosine phosphorylase activity"/>
    <property type="evidence" value="ECO:0007669"/>
    <property type="project" value="UniProtKB-EC"/>
</dbReference>
<comment type="similarity">
    <text evidence="4 12">Belongs to the purine nucleoside phosphorylase YfiH/LACC1 family.</text>
</comment>
<evidence type="ECO:0000256" key="12">
    <source>
        <dbReference type="RuleBase" id="RU361274"/>
    </source>
</evidence>
<comment type="catalytic activity">
    <reaction evidence="9">
        <text>adenosine + H2O + H(+) = inosine + NH4(+)</text>
        <dbReference type="Rhea" id="RHEA:24408"/>
        <dbReference type="ChEBI" id="CHEBI:15377"/>
        <dbReference type="ChEBI" id="CHEBI:15378"/>
        <dbReference type="ChEBI" id="CHEBI:16335"/>
        <dbReference type="ChEBI" id="CHEBI:17596"/>
        <dbReference type="ChEBI" id="CHEBI:28938"/>
        <dbReference type="EC" id="3.5.4.4"/>
    </reaction>
    <physiologicalReaction direction="left-to-right" evidence="9">
        <dbReference type="Rhea" id="RHEA:24409"/>
    </physiologicalReaction>
</comment>
<comment type="caution">
    <text evidence="13">The sequence shown here is derived from an EMBL/GenBank/DDBJ whole genome shotgun (WGS) entry which is preliminary data.</text>
</comment>
<evidence type="ECO:0000256" key="10">
    <source>
        <dbReference type="ARBA" id="ARBA00048968"/>
    </source>
</evidence>
<dbReference type="eggNOG" id="COG1496">
    <property type="taxonomic scope" value="Bacteria"/>
</dbReference>
<gene>
    <name evidence="13" type="ORF">CD32_05360</name>
</gene>
<dbReference type="EMBL" id="JPVP01000050">
    <property type="protein sequence ID" value="KGR86765.1"/>
    <property type="molecule type" value="Genomic_DNA"/>
</dbReference>
<dbReference type="Proteomes" id="UP000030437">
    <property type="component" value="Unassembled WGS sequence"/>
</dbReference>
<comment type="catalytic activity">
    <reaction evidence="1">
        <text>inosine + phosphate = alpha-D-ribose 1-phosphate + hypoxanthine</text>
        <dbReference type="Rhea" id="RHEA:27646"/>
        <dbReference type="ChEBI" id="CHEBI:17368"/>
        <dbReference type="ChEBI" id="CHEBI:17596"/>
        <dbReference type="ChEBI" id="CHEBI:43474"/>
        <dbReference type="ChEBI" id="CHEBI:57720"/>
        <dbReference type="EC" id="2.4.2.1"/>
    </reaction>
    <physiologicalReaction direction="left-to-right" evidence="1">
        <dbReference type="Rhea" id="RHEA:27647"/>
    </physiologicalReaction>
</comment>
<keyword evidence="5" id="KW-0808">Transferase</keyword>
<dbReference type="GO" id="GO:0016787">
    <property type="term" value="F:hydrolase activity"/>
    <property type="evidence" value="ECO:0007669"/>
    <property type="project" value="UniProtKB-KW"/>
</dbReference>